<comment type="caution">
    <text evidence="1">The sequence shown here is derived from an EMBL/GenBank/DDBJ whole genome shotgun (WGS) entry which is preliminary data.</text>
</comment>
<keyword evidence="2" id="KW-1185">Reference proteome</keyword>
<accession>A0A4R7C5F8</accession>
<dbReference type="InterPro" id="IPR052931">
    <property type="entry name" value="Prophage_regulatory_activator"/>
</dbReference>
<dbReference type="PANTHER" id="PTHR36154">
    <property type="entry name" value="DNA-BINDING TRANSCRIPTIONAL ACTIVATOR ALPA"/>
    <property type="match status" value="1"/>
</dbReference>
<dbReference type="AlphaFoldDB" id="A0A4R7C5F8"/>
<dbReference type="SUPFAM" id="SSF46955">
    <property type="entry name" value="Putative DNA-binding domain"/>
    <property type="match status" value="1"/>
</dbReference>
<evidence type="ECO:0000313" key="1">
    <source>
        <dbReference type="EMBL" id="TDR93794.1"/>
    </source>
</evidence>
<dbReference type="EMBL" id="SNZR01000011">
    <property type="protein sequence ID" value="TDR93794.1"/>
    <property type="molecule type" value="Genomic_DNA"/>
</dbReference>
<dbReference type="InterPro" id="IPR010260">
    <property type="entry name" value="AlpA"/>
</dbReference>
<evidence type="ECO:0000313" key="2">
    <source>
        <dbReference type="Proteomes" id="UP000295122"/>
    </source>
</evidence>
<name>A0A4R7C5F8_9HYPH</name>
<sequence length="62" mass="6950">MQDRILRWPEVKARTGLSRTSVWREQRAGRFPPAIQISANAVGWRESDIAAWIASRTASVAA</sequence>
<gene>
    <name evidence="1" type="ORF">EV668_1061</name>
</gene>
<reference evidence="1 2" key="1">
    <citation type="submission" date="2019-03" db="EMBL/GenBank/DDBJ databases">
        <title>Genomic Encyclopedia of Type Strains, Phase IV (KMG-IV): sequencing the most valuable type-strain genomes for metagenomic binning, comparative biology and taxonomic classification.</title>
        <authorList>
            <person name="Goeker M."/>
        </authorList>
    </citation>
    <scope>NUCLEOTIDE SEQUENCE [LARGE SCALE GENOMIC DNA]</scope>
    <source>
        <strain evidence="1 2">DSM 25903</strain>
    </source>
</reference>
<dbReference type="OrthoDB" id="9801242at2"/>
<dbReference type="InterPro" id="IPR009061">
    <property type="entry name" value="DNA-bd_dom_put_sf"/>
</dbReference>
<protein>
    <submittedName>
        <fullName evidence="1">AlpA family transcriptional regulator</fullName>
    </submittedName>
</protein>
<dbReference type="Gene3D" id="1.10.238.160">
    <property type="match status" value="1"/>
</dbReference>
<dbReference type="RefSeq" id="WP_133768762.1">
    <property type="nucleotide sequence ID" value="NZ_SNZR01000011.1"/>
</dbReference>
<dbReference type="PANTHER" id="PTHR36154:SF1">
    <property type="entry name" value="DNA-BINDING TRANSCRIPTIONAL ACTIVATOR ALPA"/>
    <property type="match status" value="1"/>
</dbReference>
<dbReference type="Proteomes" id="UP000295122">
    <property type="component" value="Unassembled WGS sequence"/>
</dbReference>
<organism evidence="1 2">
    <name type="scientific">Enterovirga rhinocerotis</name>
    <dbReference type="NCBI Taxonomy" id="1339210"/>
    <lineage>
        <taxon>Bacteria</taxon>
        <taxon>Pseudomonadati</taxon>
        <taxon>Pseudomonadota</taxon>
        <taxon>Alphaproteobacteria</taxon>
        <taxon>Hyphomicrobiales</taxon>
        <taxon>Methylobacteriaceae</taxon>
        <taxon>Enterovirga</taxon>
    </lineage>
</organism>
<proteinExistence type="predicted"/>
<dbReference type="Pfam" id="PF05930">
    <property type="entry name" value="Phage_AlpA"/>
    <property type="match status" value="1"/>
</dbReference>